<dbReference type="InterPro" id="IPR036396">
    <property type="entry name" value="Cyt_P450_sf"/>
</dbReference>
<name>A0AAV1E4S2_OLDCO</name>
<evidence type="ECO:0000256" key="8">
    <source>
        <dbReference type="RuleBase" id="RU000461"/>
    </source>
</evidence>
<evidence type="ECO:0000256" key="6">
    <source>
        <dbReference type="ARBA" id="ARBA00023004"/>
    </source>
</evidence>
<keyword evidence="5 8" id="KW-0560">Oxidoreductase</keyword>
<dbReference type="GO" id="GO:0004497">
    <property type="term" value="F:monooxygenase activity"/>
    <property type="evidence" value="ECO:0007669"/>
    <property type="project" value="UniProtKB-KW"/>
</dbReference>
<evidence type="ECO:0000256" key="1">
    <source>
        <dbReference type="ARBA" id="ARBA00001971"/>
    </source>
</evidence>
<evidence type="ECO:0000313" key="10">
    <source>
        <dbReference type="Proteomes" id="UP001161247"/>
    </source>
</evidence>
<dbReference type="PROSITE" id="PS00086">
    <property type="entry name" value="CYTOCHROME_P450"/>
    <property type="match status" value="1"/>
</dbReference>
<keyword evidence="10" id="KW-1185">Reference proteome</keyword>
<dbReference type="GO" id="GO:0020037">
    <property type="term" value="F:heme binding"/>
    <property type="evidence" value="ECO:0007669"/>
    <property type="project" value="InterPro"/>
</dbReference>
<dbReference type="Pfam" id="PF00067">
    <property type="entry name" value="p450"/>
    <property type="match status" value="1"/>
</dbReference>
<evidence type="ECO:0000256" key="7">
    <source>
        <dbReference type="PIRSR" id="PIRSR602401-1"/>
    </source>
</evidence>
<dbReference type="GO" id="GO:0016705">
    <property type="term" value="F:oxidoreductase activity, acting on paired donors, with incorporation or reduction of molecular oxygen"/>
    <property type="evidence" value="ECO:0007669"/>
    <property type="project" value="InterPro"/>
</dbReference>
<evidence type="ECO:0000256" key="4">
    <source>
        <dbReference type="ARBA" id="ARBA00022723"/>
    </source>
</evidence>
<dbReference type="Proteomes" id="UP001161247">
    <property type="component" value="Chromosome 8"/>
</dbReference>
<keyword evidence="4 7" id="KW-0479">Metal-binding</keyword>
<dbReference type="PRINTS" id="PR00385">
    <property type="entry name" value="P450"/>
</dbReference>
<dbReference type="PANTHER" id="PTHR47955:SF15">
    <property type="entry name" value="CYTOCHROME P450 71A2-LIKE"/>
    <property type="match status" value="1"/>
</dbReference>
<evidence type="ECO:0000256" key="3">
    <source>
        <dbReference type="ARBA" id="ARBA00022617"/>
    </source>
</evidence>
<evidence type="ECO:0000313" key="9">
    <source>
        <dbReference type="EMBL" id="CAI9115151.1"/>
    </source>
</evidence>
<dbReference type="InterPro" id="IPR002401">
    <property type="entry name" value="Cyt_P450_E_grp-I"/>
</dbReference>
<dbReference type="InterPro" id="IPR001128">
    <property type="entry name" value="Cyt_P450"/>
</dbReference>
<evidence type="ECO:0000256" key="2">
    <source>
        <dbReference type="ARBA" id="ARBA00010617"/>
    </source>
</evidence>
<feature type="binding site" description="axial binding residue" evidence="7">
    <location>
        <position position="326"/>
    </location>
    <ligand>
        <name>heme</name>
        <dbReference type="ChEBI" id="CHEBI:30413"/>
    </ligand>
    <ligandPart>
        <name>Fe</name>
        <dbReference type="ChEBI" id="CHEBI:18248"/>
    </ligandPart>
</feature>
<sequence length="350" mass="39803">MALSLLLPIFLIFTLLLLLKWLNPGRKILRPPSPPKLPIIGNLHQLGFLPHRSLKTLSEKYGPIMLLHLGSKPTLIVSSPDVAEMVLKTHDQNFATRPKLSLVGRLVYDFKSVAFAPYGEYWRTVRRICVHQLLNPNRVQSFRSVREEEIALMLERITESCLSSSPIDIGKIFANFNNNIIDMFTGGTDTTSTLLEWVISELVKNQNCMTKLKNEVRSFVNRIVDYITEDYVDKFPYLKAVIKETLRMHPPGPLLALHESINAIEIMGYDIPAGTQVFINAYAIGRDNIVWENADEFRPERFLNNSIDVKGQHFELIPFGSGRRSCPGYGFAMITTEVVLANLMLKIDFK</sequence>
<proteinExistence type="inferred from homology"/>
<dbReference type="SUPFAM" id="SSF48264">
    <property type="entry name" value="Cytochrome P450"/>
    <property type="match status" value="1"/>
</dbReference>
<dbReference type="EMBL" id="OX459125">
    <property type="protein sequence ID" value="CAI9115151.1"/>
    <property type="molecule type" value="Genomic_DNA"/>
</dbReference>
<keyword evidence="6 7" id="KW-0408">Iron</keyword>
<gene>
    <name evidence="9" type="ORF">OLC1_LOCUS21727</name>
</gene>
<dbReference type="Gene3D" id="1.10.630.10">
    <property type="entry name" value="Cytochrome P450"/>
    <property type="match status" value="2"/>
</dbReference>
<reference evidence="9" key="1">
    <citation type="submission" date="2023-03" db="EMBL/GenBank/DDBJ databases">
        <authorList>
            <person name="Julca I."/>
        </authorList>
    </citation>
    <scope>NUCLEOTIDE SEQUENCE</scope>
</reference>
<dbReference type="PANTHER" id="PTHR47955">
    <property type="entry name" value="CYTOCHROME P450 FAMILY 71 PROTEIN"/>
    <property type="match status" value="1"/>
</dbReference>
<dbReference type="InterPro" id="IPR017972">
    <property type="entry name" value="Cyt_P450_CS"/>
</dbReference>
<comment type="cofactor">
    <cofactor evidence="1 7">
        <name>heme</name>
        <dbReference type="ChEBI" id="CHEBI:30413"/>
    </cofactor>
</comment>
<organism evidence="9 10">
    <name type="scientific">Oldenlandia corymbosa var. corymbosa</name>
    <dbReference type="NCBI Taxonomy" id="529605"/>
    <lineage>
        <taxon>Eukaryota</taxon>
        <taxon>Viridiplantae</taxon>
        <taxon>Streptophyta</taxon>
        <taxon>Embryophyta</taxon>
        <taxon>Tracheophyta</taxon>
        <taxon>Spermatophyta</taxon>
        <taxon>Magnoliopsida</taxon>
        <taxon>eudicotyledons</taxon>
        <taxon>Gunneridae</taxon>
        <taxon>Pentapetalae</taxon>
        <taxon>asterids</taxon>
        <taxon>lamiids</taxon>
        <taxon>Gentianales</taxon>
        <taxon>Rubiaceae</taxon>
        <taxon>Rubioideae</taxon>
        <taxon>Spermacoceae</taxon>
        <taxon>Hedyotis-Oldenlandia complex</taxon>
        <taxon>Oldenlandia</taxon>
    </lineage>
</organism>
<keyword evidence="3 7" id="KW-0349">Heme</keyword>
<accession>A0AAV1E4S2</accession>
<keyword evidence="8" id="KW-0503">Monooxygenase</keyword>
<dbReference type="GO" id="GO:0005506">
    <property type="term" value="F:iron ion binding"/>
    <property type="evidence" value="ECO:0007669"/>
    <property type="project" value="InterPro"/>
</dbReference>
<dbReference type="PRINTS" id="PR00463">
    <property type="entry name" value="EP450I"/>
</dbReference>
<protein>
    <submittedName>
        <fullName evidence="9">OLC1v1015988C1</fullName>
    </submittedName>
</protein>
<evidence type="ECO:0000256" key="5">
    <source>
        <dbReference type="ARBA" id="ARBA00023002"/>
    </source>
</evidence>
<comment type="similarity">
    <text evidence="2 8">Belongs to the cytochrome P450 family.</text>
</comment>
<dbReference type="AlphaFoldDB" id="A0AAV1E4S2"/>